<comment type="similarity">
    <text evidence="1">Belongs to the iron/ascorbate-dependent oxidoreductase family.</text>
</comment>
<dbReference type="PANTHER" id="PTHR10209:SF714">
    <property type="entry name" value="1-AMINOCYCLOPROPANE-1-CARBOXYLATE OXIDASE HOMOLOG 11-RELATED"/>
    <property type="match status" value="1"/>
</dbReference>
<dbReference type="Pfam" id="PF14226">
    <property type="entry name" value="DIOX_N"/>
    <property type="match status" value="1"/>
</dbReference>
<dbReference type="Gene3D" id="2.60.120.330">
    <property type="entry name" value="B-lactam Antibiotic, Isopenicillin N Synthase, Chain"/>
    <property type="match status" value="2"/>
</dbReference>
<keyword evidence="4" id="KW-0408">Iron</keyword>
<accession>A0A7N2MJM5</accession>
<feature type="domain" description="Isopenicillin N synthase-like Fe(2+) 2OG dioxygenase" evidence="5">
    <location>
        <begin position="180"/>
        <end position="220"/>
    </location>
</feature>
<dbReference type="EMBL" id="LRBV02000009">
    <property type="status" value="NOT_ANNOTATED_CDS"/>
    <property type="molecule type" value="Genomic_DNA"/>
</dbReference>
<organism evidence="7 8">
    <name type="scientific">Quercus lobata</name>
    <name type="common">Valley oak</name>
    <dbReference type="NCBI Taxonomy" id="97700"/>
    <lineage>
        <taxon>Eukaryota</taxon>
        <taxon>Viridiplantae</taxon>
        <taxon>Streptophyta</taxon>
        <taxon>Embryophyta</taxon>
        <taxon>Tracheophyta</taxon>
        <taxon>Spermatophyta</taxon>
        <taxon>Magnoliopsida</taxon>
        <taxon>eudicotyledons</taxon>
        <taxon>Gunneridae</taxon>
        <taxon>Pentapetalae</taxon>
        <taxon>rosids</taxon>
        <taxon>fabids</taxon>
        <taxon>Fagales</taxon>
        <taxon>Fagaceae</taxon>
        <taxon>Quercus</taxon>
    </lineage>
</organism>
<keyword evidence="8" id="KW-1185">Reference proteome</keyword>
<dbReference type="GO" id="GO:0046872">
    <property type="term" value="F:metal ion binding"/>
    <property type="evidence" value="ECO:0007669"/>
    <property type="project" value="UniProtKB-KW"/>
</dbReference>
<protein>
    <submittedName>
        <fullName evidence="7">Uncharacterized protein</fullName>
    </submittedName>
</protein>
<dbReference type="SUPFAM" id="SSF51197">
    <property type="entry name" value="Clavaminate synthase-like"/>
    <property type="match status" value="1"/>
</dbReference>
<dbReference type="Proteomes" id="UP000594261">
    <property type="component" value="Chromosome 9"/>
</dbReference>
<evidence type="ECO:0000256" key="2">
    <source>
        <dbReference type="ARBA" id="ARBA00022723"/>
    </source>
</evidence>
<proteinExistence type="inferred from homology"/>
<keyword evidence="2" id="KW-0479">Metal-binding</keyword>
<evidence type="ECO:0000259" key="6">
    <source>
        <dbReference type="Pfam" id="PF14226"/>
    </source>
</evidence>
<dbReference type="PANTHER" id="PTHR10209">
    <property type="entry name" value="OXIDOREDUCTASE, 2OG-FE II OXYGENASE FAMILY PROTEIN"/>
    <property type="match status" value="1"/>
</dbReference>
<dbReference type="OMA" id="QFHEQAN"/>
<dbReference type="AlphaFoldDB" id="A0A7N2MJM5"/>
<evidence type="ECO:0000256" key="4">
    <source>
        <dbReference type="ARBA" id="ARBA00023004"/>
    </source>
</evidence>
<dbReference type="Gramene" id="QL09p038054:mrna">
    <property type="protein sequence ID" value="QL09p038054:mrna"/>
    <property type="gene ID" value="QL09p038054"/>
</dbReference>
<dbReference type="InterPro" id="IPR027443">
    <property type="entry name" value="IPNS-like_sf"/>
</dbReference>
<dbReference type="EnsemblPlants" id="QL09p038054:mrna">
    <property type="protein sequence ID" value="QL09p038054:mrna"/>
    <property type="gene ID" value="QL09p038054"/>
</dbReference>
<evidence type="ECO:0000256" key="3">
    <source>
        <dbReference type="ARBA" id="ARBA00023002"/>
    </source>
</evidence>
<evidence type="ECO:0000259" key="5">
    <source>
        <dbReference type="Pfam" id="PF03171"/>
    </source>
</evidence>
<dbReference type="InterPro" id="IPR026992">
    <property type="entry name" value="DIOX_N"/>
</dbReference>
<name>A0A7N2MJM5_QUELO</name>
<dbReference type="GO" id="GO:0016491">
    <property type="term" value="F:oxidoreductase activity"/>
    <property type="evidence" value="ECO:0007669"/>
    <property type="project" value="UniProtKB-KW"/>
</dbReference>
<dbReference type="InParanoid" id="A0A7N2MJM5"/>
<dbReference type="Pfam" id="PF03171">
    <property type="entry name" value="2OG-FeII_Oxy"/>
    <property type="match status" value="1"/>
</dbReference>
<evidence type="ECO:0000313" key="7">
    <source>
        <dbReference type="EnsemblPlants" id="QL09p038054:mrna"/>
    </source>
</evidence>
<reference evidence="7 8" key="1">
    <citation type="journal article" date="2016" name="G3 (Bethesda)">
        <title>First Draft Assembly and Annotation of the Genome of a California Endemic Oak Quercus lobata Nee (Fagaceae).</title>
        <authorList>
            <person name="Sork V.L."/>
            <person name="Fitz-Gibbon S.T."/>
            <person name="Puiu D."/>
            <person name="Crepeau M."/>
            <person name="Gugger P.F."/>
            <person name="Sherman R."/>
            <person name="Stevens K."/>
            <person name="Langley C.H."/>
            <person name="Pellegrini M."/>
            <person name="Salzberg S.L."/>
        </authorList>
    </citation>
    <scope>NUCLEOTIDE SEQUENCE [LARGE SCALE GENOMIC DNA]</scope>
    <source>
        <strain evidence="7 8">cv. SW786</strain>
    </source>
</reference>
<feature type="domain" description="Non-haem dioxygenase N-terminal" evidence="6">
    <location>
        <begin position="71"/>
        <end position="170"/>
    </location>
</feature>
<evidence type="ECO:0000313" key="8">
    <source>
        <dbReference type="Proteomes" id="UP000594261"/>
    </source>
</evidence>
<dbReference type="InterPro" id="IPR044861">
    <property type="entry name" value="IPNS-like_FE2OG_OXY"/>
</dbReference>
<evidence type="ECO:0000256" key="1">
    <source>
        <dbReference type="ARBA" id="ARBA00008056"/>
    </source>
</evidence>
<keyword evidence="3" id="KW-0560">Oxidoreductase</keyword>
<reference evidence="7" key="2">
    <citation type="submission" date="2021-01" db="UniProtKB">
        <authorList>
            <consortium name="EnsemblPlants"/>
        </authorList>
    </citation>
    <scope>IDENTIFICATION</scope>
</reference>
<sequence length="224" mass="25454">MELTSSVRKLAPGDPGVELDYDRDKEVKEFDETKAGINGLVDSGVTKVPRFLIHPPESLPMLPPATTQFEVPVIDLQGFEQSCRRKEIVDEICKASETWGFFQMINHGVPVSVLDKMLEAVRQFHDQPKKEEMEWYSRDFMQKVKYYSNMDLLVSKQASWRDSIAFNFEDGPLNPEALPLVIYYPLCPEPELTLGTAKHVDPSSLTLLLQDNIGGLQVLQCKEH</sequence>